<feature type="compositionally biased region" description="Polar residues" evidence="1">
    <location>
        <begin position="312"/>
        <end position="329"/>
    </location>
</feature>
<reference evidence="2" key="1">
    <citation type="submission" date="2023-06" db="EMBL/GenBank/DDBJ databases">
        <title>Genome-scale phylogeny and comparative genomics of the fungal order Sordariales.</title>
        <authorList>
            <consortium name="Lawrence Berkeley National Laboratory"/>
            <person name="Hensen N."/>
            <person name="Bonometti L."/>
            <person name="Westerberg I."/>
            <person name="Brannstrom I.O."/>
            <person name="Guillou S."/>
            <person name="Cros-Aarteil S."/>
            <person name="Calhoun S."/>
            <person name="Haridas S."/>
            <person name="Kuo A."/>
            <person name="Mondo S."/>
            <person name="Pangilinan J."/>
            <person name="Riley R."/>
            <person name="Labutti K."/>
            <person name="Andreopoulos B."/>
            <person name="Lipzen A."/>
            <person name="Chen C."/>
            <person name="Yanf M."/>
            <person name="Daum C."/>
            <person name="Ng V."/>
            <person name="Clum A."/>
            <person name="Steindorff A."/>
            <person name="Ohm R."/>
            <person name="Martin F."/>
            <person name="Silar P."/>
            <person name="Natvig D."/>
            <person name="Lalanne C."/>
            <person name="Gautier V."/>
            <person name="Ament-Velasquez S.L."/>
            <person name="Kruys A."/>
            <person name="Hutchinson M.I."/>
            <person name="Powell A.J."/>
            <person name="Barry K."/>
            <person name="Miller A.N."/>
            <person name="Grigoriev I.V."/>
            <person name="Debuchy R."/>
            <person name="Gladieux P."/>
            <person name="Thoren M.H."/>
            <person name="Johannesson H."/>
        </authorList>
    </citation>
    <scope>NUCLEOTIDE SEQUENCE</scope>
    <source>
        <strain evidence="2">SMH2532-1</strain>
    </source>
</reference>
<name>A0AA39XVY5_9PEZI</name>
<feature type="compositionally biased region" description="Polar residues" evidence="1">
    <location>
        <begin position="720"/>
        <end position="729"/>
    </location>
</feature>
<evidence type="ECO:0000313" key="3">
    <source>
        <dbReference type="Proteomes" id="UP001174936"/>
    </source>
</evidence>
<feature type="compositionally biased region" description="Basic and acidic residues" evidence="1">
    <location>
        <begin position="280"/>
        <end position="289"/>
    </location>
</feature>
<feature type="compositionally biased region" description="Polar residues" evidence="1">
    <location>
        <begin position="90"/>
        <end position="106"/>
    </location>
</feature>
<keyword evidence="3" id="KW-1185">Reference proteome</keyword>
<dbReference type="EMBL" id="JAULSV010000006">
    <property type="protein sequence ID" value="KAK0641268.1"/>
    <property type="molecule type" value="Genomic_DNA"/>
</dbReference>
<feature type="region of interest" description="Disordered" evidence="1">
    <location>
        <begin position="168"/>
        <end position="388"/>
    </location>
</feature>
<sequence length="820" mass="90097">MAPNRKSRNSTPASRVYRRSPPAPQQAQFPARRRTVKTYGRKSTGSSARSLRQQTLTQIDYVTQTSPQDPEDLLEPPKERPNKRRKTLGDTPNSSYRTQTLTQYYSEKSFDGAGGDENNPLLIKDSDDDDDVDFDDLDDQIFEGELPKQVEKAASLVPETPSNRKIRVNLDEVPSSQPTPLTPMLDRYSPMPSRSPLVEKSTNVDAPSPTPETLNKLPRNLVIQDSFSPSRSPLSSVPESAQRTPINNKPQRQPLAELPVPSRELGPESIAQVGDTPSRSGKENRKRAFLEIPDSDAESDALTPTPVKPKAVQQTSQRPTRLSDSNSRLTDPAPEVEISEELDDELSEDACPGTPTPLARKIRTELPPGSSPSVFEETPQKTNKSSPIIPRSIQRNTRRISMNTQLDSRPNTQPTVQPNTEINTRVQSQAYSQLFESQRVPLEIIRSLGRVTQDSDVLISAPPDDVHLISIGMKDYVFGSYALPPSATRCWFYTAAPVAEVKYMAHLGSPLRPGEIDSTSGVGNAEFNTGKTRNKFARKLIQVYQLNNPVPLAMMKSYGLGDQPPRNFTFVAPTVAGRLLGNLRCALFEEGDVRVGDSEDEDTLESEPPLLEKTKATAGGSTSVSAPQELEEPNPSDIIEETQIQSSEAVHQHMVIPASQDSYPRTRAGSSTTRRSGSTPRAADSRGEFALPALPSTATRRSGRIRNQSQRQQQLHSSSPVIRQTNYVRSSQATTASQASTPAVSPQKASPQRSSPQRSSLSRPVVASSESSLPLNFGEDERSPVRLASSQALMMDSLLVDVVRQPPVILDSDDDFDDEL</sequence>
<feature type="compositionally biased region" description="Low complexity" evidence="1">
    <location>
        <begin position="226"/>
        <end position="240"/>
    </location>
</feature>
<feature type="region of interest" description="Disordered" evidence="1">
    <location>
        <begin position="1"/>
        <end position="134"/>
    </location>
</feature>
<comment type="caution">
    <text evidence="2">The sequence shown here is derived from an EMBL/GenBank/DDBJ whole genome shotgun (WGS) entry which is preliminary data.</text>
</comment>
<proteinExistence type="predicted"/>
<dbReference type="Proteomes" id="UP001174936">
    <property type="component" value="Unassembled WGS sequence"/>
</dbReference>
<feature type="region of interest" description="Disordered" evidence="1">
    <location>
        <begin position="595"/>
        <end position="634"/>
    </location>
</feature>
<accession>A0AA39XVY5</accession>
<gene>
    <name evidence="2" type="ORF">B0T16DRAFT_419560</name>
</gene>
<feature type="compositionally biased region" description="Basic residues" evidence="1">
    <location>
        <begin position="31"/>
        <end position="40"/>
    </location>
</feature>
<evidence type="ECO:0000256" key="1">
    <source>
        <dbReference type="SAM" id="MobiDB-lite"/>
    </source>
</evidence>
<feature type="compositionally biased region" description="Polar residues" evidence="1">
    <location>
        <begin position="241"/>
        <end position="251"/>
    </location>
</feature>
<feature type="compositionally biased region" description="Low complexity" evidence="1">
    <location>
        <begin position="665"/>
        <end position="682"/>
    </location>
</feature>
<feature type="compositionally biased region" description="Low complexity" evidence="1">
    <location>
        <begin position="730"/>
        <end position="764"/>
    </location>
</feature>
<evidence type="ECO:0000313" key="2">
    <source>
        <dbReference type="EMBL" id="KAK0641268.1"/>
    </source>
</evidence>
<feature type="compositionally biased region" description="Polar residues" evidence="1">
    <location>
        <begin position="41"/>
        <end position="68"/>
    </location>
</feature>
<dbReference type="AlphaFoldDB" id="A0AA39XVY5"/>
<feature type="compositionally biased region" description="Acidic residues" evidence="1">
    <location>
        <begin position="337"/>
        <end position="348"/>
    </location>
</feature>
<protein>
    <submittedName>
        <fullName evidence="2">Uncharacterized protein</fullName>
    </submittedName>
</protein>
<feature type="region of interest" description="Disordered" evidence="1">
    <location>
        <begin position="655"/>
        <end position="783"/>
    </location>
</feature>
<organism evidence="2 3">
    <name type="scientific">Cercophora newfieldiana</name>
    <dbReference type="NCBI Taxonomy" id="92897"/>
    <lineage>
        <taxon>Eukaryota</taxon>
        <taxon>Fungi</taxon>
        <taxon>Dikarya</taxon>
        <taxon>Ascomycota</taxon>
        <taxon>Pezizomycotina</taxon>
        <taxon>Sordariomycetes</taxon>
        <taxon>Sordariomycetidae</taxon>
        <taxon>Sordariales</taxon>
        <taxon>Lasiosphaeriaceae</taxon>
        <taxon>Cercophora</taxon>
    </lineage>
</organism>
<feature type="compositionally biased region" description="Low complexity" evidence="1">
    <location>
        <begin position="705"/>
        <end position="719"/>
    </location>
</feature>